<sequence>MIPHKELDGDVDKTNEKDWGLLNGLALAYVGDAIYEIYIRDYLVNQGQTRPNQLHKAATRFVSAKAQNYLMKEMLAEEGLLSETELLMYKRGRNGKSHTSAKNVDITTYRVATGFESLMGYLHLEKQTERMEELIQWCIKKVEEDQHGK</sequence>
<keyword evidence="3 5" id="KW-0255">Endonuclease</keyword>
<comment type="subunit">
    <text evidence="5">Homodimer.</text>
</comment>
<dbReference type="EC" id="3.1.26.-" evidence="5"/>
<dbReference type="Proteomes" id="UP000297938">
    <property type="component" value="Unassembled WGS sequence"/>
</dbReference>
<dbReference type="CDD" id="cd00593">
    <property type="entry name" value="RIBOc"/>
    <property type="match status" value="1"/>
</dbReference>
<dbReference type="AlphaFoldDB" id="A0A2R7ZQV2"/>
<evidence type="ECO:0000256" key="4">
    <source>
        <dbReference type="ARBA" id="ARBA00022801"/>
    </source>
</evidence>
<reference evidence="7 8" key="1">
    <citation type="journal article" date="2018" name="Int. J. Food Microbiol.">
        <title>Growth of Carnobacterium spp. isolated from chilled vacuum-packaged meat under relevant acidic conditions.</title>
        <authorList>
            <person name="Zhang P."/>
            <person name="Badoni M."/>
            <person name="Ganzle M."/>
            <person name="Yang X."/>
        </authorList>
    </citation>
    <scope>NUCLEOTIDE SEQUENCE [LARGE SCALE GENOMIC DNA]</scope>
    <source>
        <strain evidence="7 8">B2</strain>
    </source>
</reference>
<dbReference type="PIRSF" id="PIRSF005520">
    <property type="entry name" value="UCP005520"/>
    <property type="match status" value="1"/>
</dbReference>
<dbReference type="STRING" id="2748.CDIV41_270053"/>
<keyword evidence="5" id="KW-0460">Magnesium</keyword>
<organism evidence="7 8">
    <name type="scientific">Carnobacterium divergens</name>
    <name type="common">Lactobacillus divergens</name>
    <dbReference type="NCBI Taxonomy" id="2748"/>
    <lineage>
        <taxon>Bacteria</taxon>
        <taxon>Bacillati</taxon>
        <taxon>Bacillota</taxon>
        <taxon>Bacilli</taxon>
        <taxon>Lactobacillales</taxon>
        <taxon>Carnobacteriaceae</taxon>
        <taxon>Carnobacterium</taxon>
    </lineage>
</organism>
<evidence type="ECO:0000313" key="7">
    <source>
        <dbReference type="EMBL" id="TFJ28591.1"/>
    </source>
</evidence>
<dbReference type="GO" id="GO:0006364">
    <property type="term" value="P:rRNA processing"/>
    <property type="evidence" value="ECO:0007669"/>
    <property type="project" value="UniProtKB-UniRule"/>
</dbReference>
<evidence type="ECO:0000259" key="6">
    <source>
        <dbReference type="SMART" id="SM00535"/>
    </source>
</evidence>
<dbReference type="GO" id="GO:0005737">
    <property type="term" value="C:cytoplasm"/>
    <property type="evidence" value="ECO:0007669"/>
    <property type="project" value="UniProtKB-SubCell"/>
</dbReference>
<dbReference type="KEGG" id="cdj:BFC22_02095"/>
<gene>
    <name evidence="5" type="primary">mrnC</name>
    <name evidence="7" type="ORF">CKN69_03420</name>
</gene>
<keyword evidence="4 5" id="KW-0378">Hydrolase</keyword>
<keyword evidence="5" id="KW-0690">Ribosome biogenesis</keyword>
<comment type="similarity">
    <text evidence="5">Belongs to the MrnC RNase family.</text>
</comment>
<protein>
    <recommendedName>
        <fullName evidence="5">Mini-ribonuclease 3</fullName>
        <shortName evidence="5">Mini-3</shortName>
        <shortName evidence="5">Mini-RNase 3</shortName>
        <ecNumber evidence="5">3.1.26.-</ecNumber>
    </recommendedName>
    <alternativeName>
        <fullName evidence="5">Mini-RNase III</fullName>
        <shortName evidence="5">Mini-III</shortName>
    </alternativeName>
</protein>
<dbReference type="RefSeq" id="WP_051915701.1">
    <property type="nucleotide sequence ID" value="NZ_JALRMU010000002.1"/>
</dbReference>
<comment type="subcellular location">
    <subcellularLocation>
        <location evidence="5">Cytoplasm</location>
    </subcellularLocation>
</comment>
<dbReference type="InterPro" id="IPR008226">
    <property type="entry name" value="Mini3_fam"/>
</dbReference>
<evidence type="ECO:0000256" key="1">
    <source>
        <dbReference type="ARBA" id="ARBA00022552"/>
    </source>
</evidence>
<keyword evidence="5" id="KW-0699">rRNA-binding</keyword>
<keyword evidence="1 5" id="KW-0698">rRNA processing</keyword>
<evidence type="ECO:0000256" key="5">
    <source>
        <dbReference type="HAMAP-Rule" id="MF_01468"/>
    </source>
</evidence>
<evidence type="ECO:0000256" key="3">
    <source>
        <dbReference type="ARBA" id="ARBA00022759"/>
    </source>
</evidence>
<dbReference type="PANTHER" id="PTHR34276:SF1">
    <property type="entry name" value="MINI-RIBONUCLEASE 3"/>
    <property type="match status" value="1"/>
</dbReference>
<comment type="cofactor">
    <cofactor evidence="5">
        <name>Mg(2+)</name>
        <dbReference type="ChEBI" id="CHEBI:18420"/>
    </cofactor>
</comment>
<comment type="function">
    <text evidence="5">Involved in correct processing of both the 5' and 3' ends of 23S rRNA precursor. Processes 30S rRNA precursor transcript even in absence of ribonuclease 3 (Rnc); Rnc processes 30S rRNA into smaller rRNA precursors.</text>
</comment>
<feature type="domain" description="RNase III" evidence="6">
    <location>
        <begin position="6"/>
        <end position="147"/>
    </location>
</feature>
<dbReference type="HAMAP" id="MF_01468">
    <property type="entry name" value="RNase_Mini_III"/>
    <property type="match status" value="1"/>
</dbReference>
<feature type="active site" evidence="5">
    <location>
        <position position="32"/>
    </location>
</feature>
<keyword evidence="2 5" id="KW-0540">Nuclease</keyword>
<dbReference type="PANTHER" id="PTHR34276">
    <property type="entry name" value="MINI-RIBONUCLEASE 3"/>
    <property type="match status" value="1"/>
</dbReference>
<dbReference type="SMART" id="SM00535">
    <property type="entry name" value="RIBOc"/>
    <property type="match status" value="1"/>
</dbReference>
<proteinExistence type="inferred from homology"/>
<dbReference type="OrthoDB" id="46571at2"/>
<dbReference type="GO" id="GO:0019843">
    <property type="term" value="F:rRNA binding"/>
    <property type="evidence" value="ECO:0007669"/>
    <property type="project" value="UniProtKB-UniRule"/>
</dbReference>
<name>A0A2R7ZQV2_CARDV</name>
<dbReference type="EMBL" id="NRPP01000007">
    <property type="protein sequence ID" value="TFJ28591.1"/>
    <property type="molecule type" value="Genomic_DNA"/>
</dbReference>
<evidence type="ECO:0000256" key="2">
    <source>
        <dbReference type="ARBA" id="ARBA00022722"/>
    </source>
</evidence>
<dbReference type="Gene3D" id="1.10.1520.10">
    <property type="entry name" value="Ribonuclease III domain"/>
    <property type="match status" value="1"/>
</dbReference>
<evidence type="ECO:0000313" key="8">
    <source>
        <dbReference type="Proteomes" id="UP000297938"/>
    </source>
</evidence>
<keyword evidence="5" id="KW-0963">Cytoplasm</keyword>
<comment type="caution">
    <text evidence="7">The sequence shown here is derived from an EMBL/GenBank/DDBJ whole genome shotgun (WGS) entry which is preliminary data.</text>
</comment>
<dbReference type="InterPro" id="IPR036389">
    <property type="entry name" value="RNase_III_sf"/>
</dbReference>
<accession>A0A2R7ZQV2</accession>
<dbReference type="GO" id="GO:0004525">
    <property type="term" value="F:ribonuclease III activity"/>
    <property type="evidence" value="ECO:0007669"/>
    <property type="project" value="InterPro"/>
</dbReference>
<dbReference type="Pfam" id="PF00636">
    <property type="entry name" value="Ribonuclease_3"/>
    <property type="match status" value="1"/>
</dbReference>
<dbReference type="InterPro" id="IPR000999">
    <property type="entry name" value="RNase_III_dom"/>
</dbReference>
<keyword evidence="5" id="KW-0694">RNA-binding</keyword>
<dbReference type="SUPFAM" id="SSF69065">
    <property type="entry name" value="RNase III domain-like"/>
    <property type="match status" value="1"/>
</dbReference>